<proteinExistence type="predicted"/>
<evidence type="ECO:0000256" key="1">
    <source>
        <dbReference type="ARBA" id="ARBA00004948"/>
    </source>
</evidence>
<dbReference type="SUPFAM" id="SSF48613">
    <property type="entry name" value="Heme oxygenase-like"/>
    <property type="match status" value="1"/>
</dbReference>
<dbReference type="CDD" id="cd19368">
    <property type="entry name" value="TenA_C_AtTH2-like"/>
    <property type="match status" value="1"/>
</dbReference>
<reference evidence="3 4" key="1">
    <citation type="submission" date="2024-01" db="EMBL/GenBank/DDBJ databases">
        <title>Genomic insights into the taxonomy and metabolism of the cyanobacterium Pannus brasiliensis CCIBt3594.</title>
        <authorList>
            <person name="Machado M."/>
            <person name="Botero N.B."/>
            <person name="Andreote A.P.D."/>
            <person name="Feitosa A.M.T."/>
            <person name="Popin R."/>
            <person name="Sivonen K."/>
            <person name="Fiore M.F."/>
        </authorList>
    </citation>
    <scope>NUCLEOTIDE SEQUENCE [LARGE SCALE GENOMIC DNA]</scope>
    <source>
        <strain evidence="3 4">CCIBt3594</strain>
    </source>
</reference>
<dbReference type="AlphaFoldDB" id="A0AAW9QT82"/>
<sequence>MLSTELWQAHQDIARECLDHPFVRGIATGTLDRDRFAFYVGQDAFFLESFARSYSIAAAKAPDWKGFRVFQRLATGVLEELQLHETYALRWGVDLRTVRPAPATRHYTDFLLATAWAKDPGAIAVAMSPCMRLYAFLGRELAGERISENPYQDWIDTYSSSEFEELACELERLVDKYAVSGEESYSSYRYALDRERDFFEAAIERGEP</sequence>
<gene>
    <name evidence="3" type="ORF">V0288_01335</name>
</gene>
<dbReference type="InterPro" id="IPR004305">
    <property type="entry name" value="Thiaminase-2/PQQC"/>
</dbReference>
<dbReference type="RefSeq" id="WP_332863201.1">
    <property type="nucleotide sequence ID" value="NZ_JBAFSM010000002.1"/>
</dbReference>
<dbReference type="PANTHER" id="PTHR43198">
    <property type="entry name" value="BIFUNCTIONAL TH2 PROTEIN"/>
    <property type="match status" value="1"/>
</dbReference>
<evidence type="ECO:0000313" key="3">
    <source>
        <dbReference type="EMBL" id="MEG3435749.1"/>
    </source>
</evidence>
<evidence type="ECO:0000259" key="2">
    <source>
        <dbReference type="Pfam" id="PF03070"/>
    </source>
</evidence>
<keyword evidence="4" id="KW-1185">Reference proteome</keyword>
<protein>
    <submittedName>
        <fullName evidence="3">TenA family protein</fullName>
    </submittedName>
</protein>
<name>A0AAW9QT82_9CHRO</name>
<dbReference type="Proteomes" id="UP001328733">
    <property type="component" value="Unassembled WGS sequence"/>
</dbReference>
<dbReference type="InterPro" id="IPR050967">
    <property type="entry name" value="Thiamine_Salvage_TenA"/>
</dbReference>
<dbReference type="EMBL" id="JBAFSM010000002">
    <property type="protein sequence ID" value="MEG3435749.1"/>
    <property type="molecule type" value="Genomic_DNA"/>
</dbReference>
<feature type="domain" description="Thiaminase-2/PQQC" evidence="2">
    <location>
        <begin position="7"/>
        <end position="177"/>
    </location>
</feature>
<dbReference type="GO" id="GO:0005829">
    <property type="term" value="C:cytosol"/>
    <property type="evidence" value="ECO:0007669"/>
    <property type="project" value="TreeGrafter"/>
</dbReference>
<organism evidence="3 4">
    <name type="scientific">Pannus brasiliensis CCIBt3594</name>
    <dbReference type="NCBI Taxonomy" id="1427578"/>
    <lineage>
        <taxon>Bacteria</taxon>
        <taxon>Bacillati</taxon>
        <taxon>Cyanobacteriota</taxon>
        <taxon>Cyanophyceae</taxon>
        <taxon>Oscillatoriophycideae</taxon>
        <taxon>Chroococcales</taxon>
        <taxon>Microcystaceae</taxon>
        <taxon>Pannus</taxon>
    </lineage>
</organism>
<dbReference type="Gene3D" id="1.20.910.10">
    <property type="entry name" value="Heme oxygenase-like"/>
    <property type="match status" value="1"/>
</dbReference>
<comment type="caution">
    <text evidence="3">The sequence shown here is derived from an EMBL/GenBank/DDBJ whole genome shotgun (WGS) entry which is preliminary data.</text>
</comment>
<dbReference type="Pfam" id="PF03070">
    <property type="entry name" value="TENA_THI-4"/>
    <property type="match status" value="1"/>
</dbReference>
<accession>A0AAW9QT82</accession>
<evidence type="ECO:0000313" key="4">
    <source>
        <dbReference type="Proteomes" id="UP001328733"/>
    </source>
</evidence>
<dbReference type="PANTHER" id="PTHR43198:SF2">
    <property type="entry name" value="SI:CH1073-67J19.1-RELATED"/>
    <property type="match status" value="1"/>
</dbReference>
<dbReference type="InterPro" id="IPR016084">
    <property type="entry name" value="Haem_Oase-like_multi-hlx"/>
</dbReference>
<comment type="pathway">
    <text evidence="1">Cofactor biosynthesis; thiamine diphosphate biosynthesis.</text>
</comment>